<dbReference type="EnsemblMetazoa" id="SSS_7678s_mrna">
    <property type="protein sequence ID" value="KAF7487941.1"/>
    <property type="gene ID" value="SSS_7678"/>
</dbReference>
<keyword evidence="1" id="KW-0812">Transmembrane</keyword>
<evidence type="ECO:0000313" key="3">
    <source>
        <dbReference type="EnsemblMetazoa" id="KAF7487941.1"/>
    </source>
</evidence>
<evidence type="ECO:0000313" key="2">
    <source>
        <dbReference type="EMBL" id="KAF7487941.1"/>
    </source>
</evidence>
<reference evidence="3" key="3">
    <citation type="submission" date="2022-06" db="UniProtKB">
        <authorList>
            <consortium name="EnsemblMetazoa"/>
        </authorList>
    </citation>
    <scope>IDENTIFICATION</scope>
</reference>
<evidence type="ECO:0000256" key="1">
    <source>
        <dbReference type="SAM" id="Phobius"/>
    </source>
</evidence>
<proteinExistence type="predicted"/>
<feature type="transmembrane region" description="Helical" evidence="1">
    <location>
        <begin position="313"/>
        <end position="332"/>
    </location>
</feature>
<reference evidence="2" key="2">
    <citation type="submission" date="2020-01" db="EMBL/GenBank/DDBJ databases">
        <authorList>
            <person name="Korhonen P.K.K."/>
            <person name="Guangxu M.G."/>
            <person name="Wang T.W."/>
            <person name="Stroehlein A.J.S."/>
            <person name="Young N.D."/>
            <person name="Ang C.-S.A."/>
            <person name="Fernando D.W.F."/>
            <person name="Lu H.L."/>
            <person name="Taylor S.T."/>
            <person name="Ehtesham M.E.M."/>
            <person name="Najaraj S.H.N."/>
            <person name="Harsha G.H.G."/>
            <person name="Madugundu A.M."/>
            <person name="Renuse S.R."/>
            <person name="Holt D.H."/>
            <person name="Pandey A.P."/>
            <person name="Papenfuss A.P."/>
            <person name="Gasser R.B.G."/>
            <person name="Fischer K.F."/>
        </authorList>
    </citation>
    <scope>NUCLEOTIDE SEQUENCE</scope>
    <source>
        <strain evidence="2">SSS_KF_BRIS2020</strain>
    </source>
</reference>
<keyword evidence="1" id="KW-1133">Transmembrane helix</keyword>
<accession>A0A834R3A0</accession>
<protein>
    <submittedName>
        <fullName evidence="2 3">Uncharacterized protein</fullName>
    </submittedName>
</protein>
<evidence type="ECO:0000313" key="4">
    <source>
        <dbReference type="Proteomes" id="UP000070412"/>
    </source>
</evidence>
<gene>
    <name evidence="2" type="ORF">SSS_7678</name>
</gene>
<keyword evidence="4" id="KW-1185">Reference proteome</keyword>
<dbReference type="EMBL" id="WVUK01000066">
    <property type="protein sequence ID" value="KAF7487941.1"/>
    <property type="molecule type" value="Genomic_DNA"/>
</dbReference>
<dbReference type="OMA" id="MIENIDH"/>
<keyword evidence="1" id="KW-0472">Membrane</keyword>
<dbReference type="Proteomes" id="UP000070412">
    <property type="component" value="Unassembled WGS sequence"/>
</dbReference>
<dbReference type="AlphaFoldDB" id="A0A834R3A0"/>
<reference evidence="4" key="1">
    <citation type="journal article" date="2020" name="PLoS Negl. Trop. Dis.">
        <title>High-quality nuclear genome for Sarcoptes scabiei-A critical resource for a neglected parasite.</title>
        <authorList>
            <person name="Korhonen P.K."/>
            <person name="Gasser R.B."/>
            <person name="Ma G."/>
            <person name="Wang T."/>
            <person name="Stroehlein A.J."/>
            <person name="Young N.D."/>
            <person name="Ang C.S."/>
            <person name="Fernando D.D."/>
            <person name="Lu H.C."/>
            <person name="Taylor S."/>
            <person name="Reynolds S.L."/>
            <person name="Mofiz E."/>
            <person name="Najaraj S.H."/>
            <person name="Gowda H."/>
            <person name="Madugundu A."/>
            <person name="Renuse S."/>
            <person name="Holt D."/>
            <person name="Pandey A."/>
            <person name="Papenfuss A.T."/>
            <person name="Fischer K."/>
        </authorList>
    </citation>
    <scope>NUCLEOTIDE SEQUENCE [LARGE SCALE GENOMIC DNA]</scope>
</reference>
<name>A0A834R3A0_SARSC</name>
<organism evidence="2">
    <name type="scientific">Sarcoptes scabiei</name>
    <name type="common">Itch mite</name>
    <name type="synonym">Acarus scabiei</name>
    <dbReference type="NCBI Taxonomy" id="52283"/>
    <lineage>
        <taxon>Eukaryota</taxon>
        <taxon>Metazoa</taxon>
        <taxon>Ecdysozoa</taxon>
        <taxon>Arthropoda</taxon>
        <taxon>Chelicerata</taxon>
        <taxon>Arachnida</taxon>
        <taxon>Acari</taxon>
        <taxon>Acariformes</taxon>
        <taxon>Sarcoptiformes</taxon>
        <taxon>Astigmata</taxon>
        <taxon>Psoroptidia</taxon>
        <taxon>Sarcoptoidea</taxon>
        <taxon>Sarcoptidae</taxon>
        <taxon>Sarcoptinae</taxon>
        <taxon>Sarcoptes</taxon>
    </lineage>
</organism>
<sequence>MIENIDHRHNDPYHDGNNNLCPFCVSNHCTDRILIERFVFFSKWLFGSISKTIVAKLLAQAIDYQKSLLLLFLTIVSILPQSLSNDDPIPWTAYQCNLTNFPRSRGCHPSNSRCDDRSNLCICFNNTMEQSDYLSNERNHYKPRCLMPRQLGQSCLHSSQCYAMTLGSRCLRDSKSYDIIDSRNIDIEITPSNHSIIQIRAKDDKNIWKCSCGLHSKGKCENETSSINDDNGDSRLVRKKKQTCEMRSDHLWIALLERCVYSNIKYSMRVGRAGGGRGGGRGGSVGRATGSRSWFLNRNSMRSSSPKKNHSDLFEIICFSFVLIFDLLAIIYRF</sequence>